<evidence type="ECO:0000259" key="1">
    <source>
        <dbReference type="PROSITE" id="PS51340"/>
    </source>
</evidence>
<organism evidence="2 3">
    <name type="scientific">Sporormia fimetaria CBS 119925</name>
    <dbReference type="NCBI Taxonomy" id="1340428"/>
    <lineage>
        <taxon>Eukaryota</taxon>
        <taxon>Fungi</taxon>
        <taxon>Dikarya</taxon>
        <taxon>Ascomycota</taxon>
        <taxon>Pezizomycotina</taxon>
        <taxon>Dothideomycetes</taxon>
        <taxon>Pleosporomycetidae</taxon>
        <taxon>Pleosporales</taxon>
        <taxon>Sporormiaceae</taxon>
        <taxon>Sporormia</taxon>
    </lineage>
</organism>
<name>A0A6A6VDF2_9PLEO</name>
<dbReference type="GO" id="GO:0030151">
    <property type="term" value="F:molybdenum ion binding"/>
    <property type="evidence" value="ECO:0007669"/>
    <property type="project" value="InterPro"/>
</dbReference>
<feature type="domain" description="MOSC" evidence="1">
    <location>
        <begin position="191"/>
        <end position="346"/>
    </location>
</feature>
<dbReference type="AlphaFoldDB" id="A0A6A6VDF2"/>
<dbReference type="GO" id="GO:0030170">
    <property type="term" value="F:pyridoxal phosphate binding"/>
    <property type="evidence" value="ECO:0007669"/>
    <property type="project" value="InterPro"/>
</dbReference>
<dbReference type="Pfam" id="PF03476">
    <property type="entry name" value="MOSC_N"/>
    <property type="match status" value="1"/>
</dbReference>
<dbReference type="PROSITE" id="PS51340">
    <property type="entry name" value="MOSC"/>
    <property type="match status" value="1"/>
</dbReference>
<dbReference type="InterPro" id="IPR005302">
    <property type="entry name" value="MoCF_Sase_C"/>
</dbReference>
<evidence type="ECO:0000313" key="2">
    <source>
        <dbReference type="EMBL" id="KAF2747147.1"/>
    </source>
</evidence>
<dbReference type="PANTHER" id="PTHR14237:SF34">
    <property type="entry name" value="MOSC DOMAIN PROTEIN (AFU_ORTHOLOGUE AFUA_2G07820)"/>
    <property type="match status" value="1"/>
</dbReference>
<reference evidence="2" key="1">
    <citation type="journal article" date="2020" name="Stud. Mycol.">
        <title>101 Dothideomycetes genomes: a test case for predicting lifestyles and emergence of pathogens.</title>
        <authorList>
            <person name="Haridas S."/>
            <person name="Albert R."/>
            <person name="Binder M."/>
            <person name="Bloem J."/>
            <person name="Labutti K."/>
            <person name="Salamov A."/>
            <person name="Andreopoulos B."/>
            <person name="Baker S."/>
            <person name="Barry K."/>
            <person name="Bills G."/>
            <person name="Bluhm B."/>
            <person name="Cannon C."/>
            <person name="Castanera R."/>
            <person name="Culley D."/>
            <person name="Daum C."/>
            <person name="Ezra D."/>
            <person name="Gonzalez J."/>
            <person name="Henrissat B."/>
            <person name="Kuo A."/>
            <person name="Liang C."/>
            <person name="Lipzen A."/>
            <person name="Lutzoni F."/>
            <person name="Magnuson J."/>
            <person name="Mondo S."/>
            <person name="Nolan M."/>
            <person name="Ohm R."/>
            <person name="Pangilinan J."/>
            <person name="Park H.-J."/>
            <person name="Ramirez L."/>
            <person name="Alfaro M."/>
            <person name="Sun H."/>
            <person name="Tritt A."/>
            <person name="Yoshinaga Y."/>
            <person name="Zwiers L.-H."/>
            <person name="Turgeon B."/>
            <person name="Goodwin S."/>
            <person name="Spatafora J."/>
            <person name="Crous P."/>
            <person name="Grigoriev I."/>
        </authorList>
    </citation>
    <scope>NUCLEOTIDE SEQUENCE</scope>
    <source>
        <strain evidence="2">CBS 119925</strain>
    </source>
</reference>
<proteinExistence type="predicted"/>
<evidence type="ECO:0000313" key="3">
    <source>
        <dbReference type="Proteomes" id="UP000799440"/>
    </source>
</evidence>
<dbReference type="PANTHER" id="PTHR14237">
    <property type="entry name" value="MOLYBDOPTERIN COFACTOR SULFURASE MOSC"/>
    <property type="match status" value="1"/>
</dbReference>
<dbReference type="OrthoDB" id="17255at2759"/>
<gene>
    <name evidence="2" type="ORF">M011DRAFT_64363</name>
</gene>
<dbReference type="Pfam" id="PF03473">
    <property type="entry name" value="MOSC"/>
    <property type="match status" value="1"/>
</dbReference>
<dbReference type="Proteomes" id="UP000799440">
    <property type="component" value="Unassembled WGS sequence"/>
</dbReference>
<dbReference type="InterPro" id="IPR005303">
    <property type="entry name" value="MOCOS_middle"/>
</dbReference>
<accession>A0A6A6VDF2</accession>
<dbReference type="SUPFAM" id="SSF141673">
    <property type="entry name" value="MOSC N-terminal domain-like"/>
    <property type="match status" value="1"/>
</dbReference>
<keyword evidence="3" id="KW-1185">Reference proteome</keyword>
<sequence>MGGTTRSGDVEYVHIDPRLFYSCLAILLAAYYYYHQILNAPPRSHDGSKPLKISEIYVYPIKSLRGTRVKAALATKNGFQYDRTFMLLKVTPEGLKNMLVAQYYEMTQFLTSIEQPTVNEKKKPSLKVDFVSPKGPKVDPLIIPLEPDTTNLETLDVTMHRSSTSAFKMPTEYNAWFSKCFGYEVVLAYLGPNRRDVLFEDLKSSLDEHQITFSDCAPYMVASKTSLSDVSSRFSDGKEMDMTKFRPNIVVEGAQEPWQEDFWAELNINGVNVPLAHNCVRCRSINVDYATGEQAPGEEGEVLKKLQKDRRVDPGMKWSPVFGRYGYWKKNQGPKPFSVGDEVFVTKVNKERTTWTWKSDWGAEEPAAQ</sequence>
<protein>
    <recommendedName>
        <fullName evidence="1">MOSC domain-containing protein</fullName>
    </recommendedName>
</protein>
<dbReference type="EMBL" id="MU006574">
    <property type="protein sequence ID" value="KAF2747147.1"/>
    <property type="molecule type" value="Genomic_DNA"/>
</dbReference>
<dbReference type="GO" id="GO:0003824">
    <property type="term" value="F:catalytic activity"/>
    <property type="evidence" value="ECO:0007669"/>
    <property type="project" value="InterPro"/>
</dbReference>